<name>A0ABR1UUL7_9PEZI</name>
<evidence type="ECO:0000313" key="3">
    <source>
        <dbReference type="Proteomes" id="UP001433268"/>
    </source>
</evidence>
<protein>
    <submittedName>
        <fullName evidence="2">Uncharacterized protein</fullName>
    </submittedName>
</protein>
<evidence type="ECO:0000313" key="2">
    <source>
        <dbReference type="EMBL" id="KAK8062608.1"/>
    </source>
</evidence>
<comment type="caution">
    <text evidence="2">The sequence shown here is derived from an EMBL/GenBank/DDBJ whole genome shotgun (WGS) entry which is preliminary data.</text>
</comment>
<feature type="region of interest" description="Disordered" evidence="1">
    <location>
        <begin position="1"/>
        <end position="20"/>
    </location>
</feature>
<sequence length="104" mass="11752">MFQIVSKPRTPRPSSQVRPLRPSLATVLDSKLAKNRHHALLTSNTNLISESRPILFLTSSIESSLKYREALPYGVVDTRVNKRLKALPRHAHVIFKDVLDQLLG</sequence>
<dbReference type="RefSeq" id="XP_066661207.1">
    <property type="nucleotide sequence ID" value="XM_066819019.1"/>
</dbReference>
<dbReference type="GeneID" id="92052079"/>
<evidence type="ECO:0000256" key="1">
    <source>
        <dbReference type="SAM" id="MobiDB-lite"/>
    </source>
</evidence>
<reference evidence="2 3" key="1">
    <citation type="submission" date="2023-01" db="EMBL/GenBank/DDBJ databases">
        <title>Analysis of 21 Apiospora genomes using comparative genomics revels a genus with tremendous synthesis potential of carbohydrate active enzymes and secondary metabolites.</title>
        <authorList>
            <person name="Sorensen T."/>
        </authorList>
    </citation>
    <scope>NUCLEOTIDE SEQUENCE [LARGE SCALE GENOMIC DNA]</scope>
    <source>
        <strain evidence="2 3">CBS 114990</strain>
    </source>
</reference>
<proteinExistence type="predicted"/>
<dbReference type="Proteomes" id="UP001433268">
    <property type="component" value="Unassembled WGS sequence"/>
</dbReference>
<gene>
    <name evidence="2" type="ORF">PG997_014705</name>
</gene>
<dbReference type="EMBL" id="JAQQWN010000010">
    <property type="protein sequence ID" value="KAK8062608.1"/>
    <property type="molecule type" value="Genomic_DNA"/>
</dbReference>
<organism evidence="2 3">
    <name type="scientific">Apiospora hydei</name>
    <dbReference type="NCBI Taxonomy" id="1337664"/>
    <lineage>
        <taxon>Eukaryota</taxon>
        <taxon>Fungi</taxon>
        <taxon>Dikarya</taxon>
        <taxon>Ascomycota</taxon>
        <taxon>Pezizomycotina</taxon>
        <taxon>Sordariomycetes</taxon>
        <taxon>Xylariomycetidae</taxon>
        <taxon>Amphisphaeriales</taxon>
        <taxon>Apiosporaceae</taxon>
        <taxon>Apiospora</taxon>
    </lineage>
</organism>
<keyword evidence="3" id="KW-1185">Reference proteome</keyword>
<accession>A0ABR1UUL7</accession>